<dbReference type="Gene3D" id="2.50.20.10">
    <property type="entry name" value="Lipoprotein localisation LolA/LolB/LppX"/>
    <property type="match status" value="1"/>
</dbReference>
<reference evidence="3" key="1">
    <citation type="journal article" date="2020" name="Int. J. Syst. Evol. Microbiol.">
        <title>Alteromonas alba sp. nov., a marine bacterium isolated from the seawater of the West Pacific Ocean.</title>
        <authorList>
            <person name="Sun C."/>
            <person name="Wu Y.-H."/>
            <person name="Xamxidin M."/>
            <person name="Cheng H."/>
            <person name="Xu X.-W."/>
        </authorList>
    </citation>
    <scope>NUCLEOTIDE SEQUENCE [LARGE SCALE GENOMIC DNA]</scope>
    <source>
        <strain evidence="3">190</strain>
    </source>
</reference>
<feature type="chain" id="PRO_5015612166" evidence="1">
    <location>
        <begin position="24"/>
        <end position="455"/>
    </location>
</feature>
<dbReference type="OrthoDB" id="178023at2"/>
<dbReference type="RefSeq" id="WP_105936342.1">
    <property type="nucleotide sequence ID" value="NZ_PVNP01000203.1"/>
</dbReference>
<proteinExistence type="predicted"/>
<evidence type="ECO:0000256" key="1">
    <source>
        <dbReference type="SAM" id="SignalP"/>
    </source>
</evidence>
<gene>
    <name evidence="2" type="ORF">C6Y40_20960</name>
</gene>
<evidence type="ECO:0000313" key="2">
    <source>
        <dbReference type="EMBL" id="PRO71604.1"/>
    </source>
</evidence>
<evidence type="ECO:0000313" key="3">
    <source>
        <dbReference type="Proteomes" id="UP000238949"/>
    </source>
</evidence>
<dbReference type="Pfam" id="PF07044">
    <property type="entry name" value="DUF1329"/>
    <property type="match status" value="1"/>
</dbReference>
<name>A0A2S9V5B9_9ALTE</name>
<comment type="caution">
    <text evidence="2">The sequence shown here is derived from an EMBL/GenBank/DDBJ whole genome shotgun (WGS) entry which is preliminary data.</text>
</comment>
<sequence>MMKKIGIIAAALTVALTTVPVQAKVTADEAAKLGTELTPLGGEKAGNADGSIPAWTGGITSAPAGYSAGDFHPDPYAGEKPEFVITAANYQQYADQLSEGLKKMFETYPDTFKLPVYKTHRSASNPQFVYDATKENATRATLLDDGNGMAGAAVGIPFPIPANGLEAIWNHIARYRGPAVQRNGGQAAVTAGGDYNVIGFDEQLLIQYSQENATPESLLENNVLFMFKQKVTKPARLAGTALLVHETLDQVKEPRKAWTYNTGQRRVRLAPNIAYDTPGTAADGLRTTDDFDMFNGSPNRYNWELKGKKEMYVAYNNYTLHGDTVSYEDILKPNHVNPDLTRWEKHRVWVVEATLKEGLRHIYQKRVFYIDEDSWQIQLADMYDNRGELYRVAVAYGVNYYEVPTQWSTLDVYHDLNSRRYLAIGLDNEEKMYDFSITPREAEFTPQALRREGMR</sequence>
<dbReference type="Proteomes" id="UP000238949">
    <property type="component" value="Unassembled WGS sequence"/>
</dbReference>
<feature type="signal peptide" evidence="1">
    <location>
        <begin position="1"/>
        <end position="23"/>
    </location>
</feature>
<protein>
    <submittedName>
        <fullName evidence="2">DUF1329 domain-containing protein</fullName>
    </submittedName>
</protein>
<dbReference type="EMBL" id="PVNP01000203">
    <property type="protein sequence ID" value="PRO71604.1"/>
    <property type="molecule type" value="Genomic_DNA"/>
</dbReference>
<accession>A0A2S9V5B9</accession>
<dbReference type="InterPro" id="IPR010752">
    <property type="entry name" value="DUF1329"/>
</dbReference>
<organism evidence="2 3">
    <name type="scientific">Alteromonas alba</name>
    <dbReference type="NCBI Taxonomy" id="2079529"/>
    <lineage>
        <taxon>Bacteria</taxon>
        <taxon>Pseudomonadati</taxon>
        <taxon>Pseudomonadota</taxon>
        <taxon>Gammaproteobacteria</taxon>
        <taxon>Alteromonadales</taxon>
        <taxon>Alteromonadaceae</taxon>
        <taxon>Alteromonas/Salinimonas group</taxon>
        <taxon>Alteromonas</taxon>
    </lineage>
</organism>
<keyword evidence="3" id="KW-1185">Reference proteome</keyword>
<keyword evidence="1" id="KW-0732">Signal</keyword>
<dbReference type="AlphaFoldDB" id="A0A2S9V5B9"/>
<dbReference type="CDD" id="cd16329">
    <property type="entry name" value="LolA_like"/>
    <property type="match status" value="1"/>
</dbReference>